<sequence length="59" mass="6596">MREEIQKLLESNESTSSIAKGAEIPWSTVADLRSGKTSMDKMTLLTAEKLYSYAREVLS</sequence>
<protein>
    <submittedName>
        <fullName evidence="1">DNA-binding protein</fullName>
    </submittedName>
</protein>
<gene>
    <name evidence="1" type="ORF">RN79_06610</name>
</gene>
<name>A0A0C1HKQ7_STRCV</name>
<dbReference type="EMBL" id="JWIY01000002">
    <property type="protein sequence ID" value="KIC77864.1"/>
    <property type="molecule type" value="Genomic_DNA"/>
</dbReference>
<evidence type="ECO:0000313" key="1">
    <source>
        <dbReference type="EMBL" id="KIC77864.1"/>
    </source>
</evidence>
<dbReference type="Proteomes" id="UP000031339">
    <property type="component" value="Unassembled WGS sequence"/>
</dbReference>
<comment type="caution">
    <text evidence="1">The sequence shown here is derived from an EMBL/GenBank/DDBJ whole genome shotgun (WGS) entry which is preliminary data.</text>
</comment>
<evidence type="ECO:0000313" key="2">
    <source>
        <dbReference type="Proteomes" id="UP000031339"/>
    </source>
</evidence>
<dbReference type="GO" id="GO:0003677">
    <property type="term" value="F:DNA binding"/>
    <property type="evidence" value="ECO:0007669"/>
    <property type="project" value="UniProtKB-KW"/>
</dbReference>
<dbReference type="RefSeq" id="WP_039677487.1">
    <property type="nucleotide sequence ID" value="NZ_CAUTAL010000027.1"/>
</dbReference>
<organism evidence="1 2">
    <name type="scientific">Streptococcus constellatus</name>
    <dbReference type="NCBI Taxonomy" id="76860"/>
    <lineage>
        <taxon>Bacteria</taxon>
        <taxon>Bacillati</taxon>
        <taxon>Bacillota</taxon>
        <taxon>Bacilli</taxon>
        <taxon>Lactobacillales</taxon>
        <taxon>Streptococcaceae</taxon>
        <taxon>Streptococcus</taxon>
        <taxon>Streptococcus anginosus group</taxon>
    </lineage>
</organism>
<dbReference type="AlphaFoldDB" id="A0A0C1HKQ7"/>
<dbReference type="OrthoDB" id="2231362at2"/>
<keyword evidence="1" id="KW-0238">DNA-binding</keyword>
<accession>A0A0C1HKQ7</accession>
<reference evidence="1 2" key="1">
    <citation type="submission" date="2014-12" db="EMBL/GenBank/DDBJ databases">
        <title>Partial genome sequence of Streptococcus constellatus KCOM 1650 (= ChDC B144).</title>
        <authorList>
            <person name="Kook J.-K."/>
            <person name="Park S.-N."/>
            <person name="Lim Y.K."/>
            <person name="Jo E."/>
        </authorList>
    </citation>
    <scope>NUCLEOTIDE SEQUENCE [LARGE SCALE GENOMIC DNA]</scope>
    <source>
        <strain evidence="1 2">KCOM 1650</strain>
    </source>
</reference>
<proteinExistence type="predicted"/>